<comment type="caution">
    <text evidence="1">The sequence shown here is derived from an EMBL/GenBank/DDBJ whole genome shotgun (WGS) entry which is preliminary data.</text>
</comment>
<reference evidence="1" key="1">
    <citation type="submission" date="2016-10" db="EMBL/GenBank/DDBJ databases">
        <title>Sequence of Gallionella enrichment culture.</title>
        <authorList>
            <person name="Poehlein A."/>
            <person name="Muehling M."/>
            <person name="Daniel R."/>
        </authorList>
    </citation>
    <scope>NUCLEOTIDE SEQUENCE</scope>
</reference>
<organism evidence="1">
    <name type="scientific">mine drainage metagenome</name>
    <dbReference type="NCBI Taxonomy" id="410659"/>
    <lineage>
        <taxon>unclassified sequences</taxon>
        <taxon>metagenomes</taxon>
        <taxon>ecological metagenomes</taxon>
    </lineage>
</organism>
<dbReference type="SUPFAM" id="SSF51735">
    <property type="entry name" value="NAD(P)-binding Rossmann-fold domains"/>
    <property type="match status" value="1"/>
</dbReference>
<gene>
    <name evidence="1" type="ORF">GALL_391520</name>
</gene>
<protein>
    <recommendedName>
        <fullName evidence="2">UDP-glucose 4-epimerase</fullName>
    </recommendedName>
</protein>
<evidence type="ECO:0008006" key="2">
    <source>
        <dbReference type="Google" id="ProtNLM"/>
    </source>
</evidence>
<name>A0A1J5Q5Z1_9ZZZZ</name>
<evidence type="ECO:0000313" key="1">
    <source>
        <dbReference type="EMBL" id="OIQ79129.1"/>
    </source>
</evidence>
<proteinExistence type="predicted"/>
<dbReference type="InterPro" id="IPR036291">
    <property type="entry name" value="NAD(P)-bd_dom_sf"/>
</dbReference>
<dbReference type="AlphaFoldDB" id="A0A1J5Q5Z1"/>
<accession>A0A1J5Q5Z1</accession>
<dbReference type="EMBL" id="MLJW01001270">
    <property type="protein sequence ID" value="OIQ79129.1"/>
    <property type="molecule type" value="Genomic_DNA"/>
</dbReference>
<dbReference type="Gene3D" id="3.40.50.720">
    <property type="entry name" value="NAD(P)-binding Rossmann-like Domain"/>
    <property type="match status" value="1"/>
</dbReference>
<sequence length="140" mass="14810">MKGSFAQMIKVLNTGIPLPLASVHNPRSLVYVGNLVDALVLCATHPAASGQTYLVSDGEEVSTPDLLRQLGAAMGHSARLFPCPPPLLKLAGLLTGKSDQVARLLGSLQIDSGKIRRELGWQPPFTLQAGLRLTVMTGLS</sequence>